<evidence type="ECO:0000256" key="2">
    <source>
        <dbReference type="ARBA" id="ARBA00000751"/>
    </source>
</evidence>
<dbReference type="Proteomes" id="UP000094067">
    <property type="component" value="Unassembled WGS sequence"/>
</dbReference>
<evidence type="ECO:0000313" key="5">
    <source>
        <dbReference type="Proteomes" id="UP000094067"/>
    </source>
</evidence>
<reference evidence="4 5" key="1">
    <citation type="submission" date="2016-07" db="EMBL/GenBank/DDBJ databases">
        <title>Characterization of isolates of Eisenbergiella tayi derived from blood cultures, using whole genome sequencing.</title>
        <authorList>
            <person name="Burdz T."/>
            <person name="Wiebe D."/>
            <person name="Huynh C."/>
            <person name="Bernard K."/>
        </authorList>
    </citation>
    <scope>NUCLEOTIDE SEQUENCE [LARGE SCALE GENOMIC DNA]</scope>
    <source>
        <strain evidence="4 5">NML 110608</strain>
    </source>
</reference>
<evidence type="ECO:0000256" key="1">
    <source>
        <dbReference type="ARBA" id="ARBA00000022"/>
    </source>
</evidence>
<comment type="catalytic activity">
    <reaction evidence="2">
        <text>2,5-diamino-6-hydroxy-4-(5-phosphoribosylamino)-pyrimidine + H2O = 2,5,6-triamino-4-hydroxypyrimidine + D-ribose 5-phosphate</text>
        <dbReference type="Rhea" id="RHEA:23436"/>
        <dbReference type="ChEBI" id="CHEBI:15377"/>
        <dbReference type="ChEBI" id="CHEBI:58614"/>
        <dbReference type="ChEBI" id="CHEBI:78346"/>
        <dbReference type="ChEBI" id="CHEBI:137796"/>
    </reaction>
</comment>
<dbReference type="SUPFAM" id="SSF143990">
    <property type="entry name" value="YbiA-like"/>
    <property type="match status" value="1"/>
</dbReference>
<dbReference type="EMBL" id="MCGH01000002">
    <property type="protein sequence ID" value="ODM07258.1"/>
    <property type="molecule type" value="Genomic_DNA"/>
</dbReference>
<accession>A0A1E3AEU4</accession>
<dbReference type="InterPro" id="IPR012816">
    <property type="entry name" value="NADAR"/>
</dbReference>
<dbReference type="Gene3D" id="1.10.357.40">
    <property type="entry name" value="YbiA-like"/>
    <property type="match status" value="1"/>
</dbReference>
<dbReference type="RefSeq" id="WP_069152944.1">
    <property type="nucleotide sequence ID" value="NZ_MCGH01000002.1"/>
</dbReference>
<gene>
    <name evidence="4" type="ORF">BEI61_03148</name>
</gene>
<comment type="catalytic activity">
    <reaction evidence="1">
        <text>5-amino-6-(5-phospho-D-ribosylamino)uracil + H2O = 5,6-diaminouracil + D-ribose 5-phosphate</text>
        <dbReference type="Rhea" id="RHEA:55020"/>
        <dbReference type="ChEBI" id="CHEBI:15377"/>
        <dbReference type="ChEBI" id="CHEBI:46252"/>
        <dbReference type="ChEBI" id="CHEBI:58453"/>
        <dbReference type="ChEBI" id="CHEBI:78346"/>
    </reaction>
</comment>
<dbReference type="AlphaFoldDB" id="A0A1E3AEU4"/>
<name>A0A1E3AEU4_9FIRM</name>
<dbReference type="CDD" id="cd15457">
    <property type="entry name" value="NADAR"/>
    <property type="match status" value="1"/>
</dbReference>
<evidence type="ECO:0000259" key="3">
    <source>
        <dbReference type="Pfam" id="PF08719"/>
    </source>
</evidence>
<protein>
    <recommendedName>
        <fullName evidence="3">NADAR domain-containing protein</fullName>
    </recommendedName>
</protein>
<feature type="domain" description="NADAR" evidence="3">
    <location>
        <begin position="105"/>
        <end position="264"/>
    </location>
</feature>
<evidence type="ECO:0000313" key="4">
    <source>
        <dbReference type="EMBL" id="ODM07258.1"/>
    </source>
</evidence>
<comment type="caution">
    <text evidence="4">The sequence shown here is derived from an EMBL/GenBank/DDBJ whole genome shotgun (WGS) entry which is preliminary data.</text>
</comment>
<dbReference type="Pfam" id="PF08719">
    <property type="entry name" value="NADAR"/>
    <property type="match status" value="1"/>
</dbReference>
<dbReference type="NCBIfam" id="TIGR02464">
    <property type="entry name" value="ribofla_fusion"/>
    <property type="match status" value="1"/>
</dbReference>
<proteinExistence type="predicted"/>
<sequence>MDKKGMAPLWLMYPHIPNGSIGWRMGYGESYGDEFYRWFHTLSREEKEEYNRKFPEPVCWSLSEYNLMRYHTFWTYQWNRDTCRHYSMEKLREERAAGKEREIIFFWGHQPGKEGKTGKECLSQWYQAEFHVGHVAYCCMEQYLMAGKARLFEDSETEKKIMQSADPSEIKQLGRMVKGFDEDVWERFRVPIALTGNYYKFSQLKEQRSYLLGTGDSLLAEASPYDDIWGIGLDQANAAGVDVTGWRGQNLLGFALMEVREEIRRLREFEDEVVFQEW</sequence>
<organism evidence="4 5">
    <name type="scientific">Eisenbergiella tayi</name>
    <dbReference type="NCBI Taxonomy" id="1432052"/>
    <lineage>
        <taxon>Bacteria</taxon>
        <taxon>Bacillati</taxon>
        <taxon>Bacillota</taxon>
        <taxon>Clostridia</taxon>
        <taxon>Lachnospirales</taxon>
        <taxon>Lachnospiraceae</taxon>
        <taxon>Eisenbergiella</taxon>
    </lineage>
</organism>
<dbReference type="InterPro" id="IPR037238">
    <property type="entry name" value="YbiA-like_sf"/>
</dbReference>
<dbReference type="PATRIC" id="fig|1432052.4.peg.3508"/>